<evidence type="ECO:0000256" key="1">
    <source>
        <dbReference type="SAM" id="MobiDB-lite"/>
    </source>
</evidence>
<dbReference type="Proteomes" id="UP001499884">
    <property type="component" value="Unassembled WGS sequence"/>
</dbReference>
<proteinExistence type="predicted"/>
<accession>A0ABP7ER63</accession>
<gene>
    <name evidence="2" type="ORF">GCM10023082_19940</name>
</gene>
<feature type="compositionally biased region" description="Basic and acidic residues" evidence="1">
    <location>
        <begin position="210"/>
        <end position="219"/>
    </location>
</feature>
<name>A0ABP7ER63_9ACTN</name>
<feature type="region of interest" description="Disordered" evidence="1">
    <location>
        <begin position="1"/>
        <end position="108"/>
    </location>
</feature>
<sequence length="219" mass="22403">MVAGAAMDPAQVPGLVNLRAPEAAPEAEEGGPAVRAAVPGKPGAAEPAGASPASRADGPGAPIGPADAEAGTDSAEPDAAEDTGGSGDDTAPGADGGPSLEAADRRSSIVADRTGVRFTLDDQEADFRWDEIGAVEVTVPRFCKRLGVIVHTRTHRSYEADAEAPARGVLKEWAERLDAVLDAYFEEDGADGGTGGAAEPERQQPATSEQPEKQEKDRP</sequence>
<reference evidence="3" key="1">
    <citation type="journal article" date="2019" name="Int. J. Syst. Evol. Microbiol.">
        <title>The Global Catalogue of Microorganisms (GCM) 10K type strain sequencing project: providing services to taxonomists for standard genome sequencing and annotation.</title>
        <authorList>
            <consortium name="The Broad Institute Genomics Platform"/>
            <consortium name="The Broad Institute Genome Sequencing Center for Infectious Disease"/>
            <person name="Wu L."/>
            <person name="Ma J."/>
        </authorList>
    </citation>
    <scope>NUCLEOTIDE SEQUENCE [LARGE SCALE GENOMIC DNA]</scope>
    <source>
        <strain evidence="3">JCM 30846</strain>
    </source>
</reference>
<feature type="compositionally biased region" description="Low complexity" evidence="1">
    <location>
        <begin position="19"/>
        <end position="56"/>
    </location>
</feature>
<evidence type="ECO:0000313" key="2">
    <source>
        <dbReference type="EMBL" id="GAA3722174.1"/>
    </source>
</evidence>
<comment type="caution">
    <text evidence="2">The sequence shown here is derived from an EMBL/GenBank/DDBJ whole genome shotgun (WGS) entry which is preliminary data.</text>
</comment>
<feature type="compositionally biased region" description="Low complexity" evidence="1">
    <location>
        <begin position="88"/>
        <end position="99"/>
    </location>
</feature>
<protein>
    <submittedName>
        <fullName evidence="2">Uncharacterized protein</fullName>
    </submittedName>
</protein>
<evidence type="ECO:0000313" key="3">
    <source>
        <dbReference type="Proteomes" id="UP001499884"/>
    </source>
</evidence>
<feature type="region of interest" description="Disordered" evidence="1">
    <location>
        <begin position="184"/>
        <end position="219"/>
    </location>
</feature>
<dbReference type="EMBL" id="BAABEP010000009">
    <property type="protein sequence ID" value="GAA3722174.1"/>
    <property type="molecule type" value="Genomic_DNA"/>
</dbReference>
<organism evidence="2 3">
    <name type="scientific">Streptomyces tremellae</name>
    <dbReference type="NCBI Taxonomy" id="1124239"/>
    <lineage>
        <taxon>Bacteria</taxon>
        <taxon>Bacillati</taxon>
        <taxon>Actinomycetota</taxon>
        <taxon>Actinomycetes</taxon>
        <taxon>Kitasatosporales</taxon>
        <taxon>Streptomycetaceae</taxon>
        <taxon>Streptomyces</taxon>
    </lineage>
</organism>
<keyword evidence="3" id="KW-1185">Reference proteome</keyword>